<dbReference type="PANTHER" id="PTHR12609">
    <property type="entry name" value="MICROTUBULE ASSOCIATED PROTEIN XMAP215"/>
    <property type="match status" value="1"/>
</dbReference>
<dbReference type="AlphaFoldDB" id="W1PP43"/>
<dbReference type="GO" id="GO:0061863">
    <property type="term" value="F:microtubule plus end polymerase"/>
    <property type="evidence" value="ECO:0007669"/>
    <property type="project" value="InterPro"/>
</dbReference>
<feature type="signal peptide" evidence="1">
    <location>
        <begin position="1"/>
        <end position="16"/>
    </location>
</feature>
<dbReference type="EMBL" id="KI393208">
    <property type="protein sequence ID" value="ERN08950.1"/>
    <property type="molecule type" value="Genomic_DNA"/>
</dbReference>
<proteinExistence type="predicted"/>
<dbReference type="Proteomes" id="UP000017836">
    <property type="component" value="Unassembled WGS sequence"/>
</dbReference>
<name>W1PP43_AMBTC</name>
<dbReference type="InterPro" id="IPR045110">
    <property type="entry name" value="XMAP215"/>
</dbReference>
<dbReference type="GO" id="GO:0051010">
    <property type="term" value="F:microtubule plus-end binding"/>
    <property type="evidence" value="ECO:0007669"/>
    <property type="project" value="InterPro"/>
</dbReference>
<dbReference type="HOGENOM" id="CLU_2625243_0_0_1"/>
<organism evidence="2 3">
    <name type="scientific">Amborella trichopoda</name>
    <dbReference type="NCBI Taxonomy" id="13333"/>
    <lineage>
        <taxon>Eukaryota</taxon>
        <taxon>Viridiplantae</taxon>
        <taxon>Streptophyta</taxon>
        <taxon>Embryophyta</taxon>
        <taxon>Tracheophyta</taxon>
        <taxon>Spermatophyta</taxon>
        <taxon>Magnoliopsida</taxon>
        <taxon>Amborellales</taxon>
        <taxon>Amborellaceae</taxon>
        <taxon>Amborella</taxon>
    </lineage>
</organism>
<accession>W1PP43</accession>
<dbReference type="GO" id="GO:0007051">
    <property type="term" value="P:spindle organization"/>
    <property type="evidence" value="ECO:0007669"/>
    <property type="project" value="InterPro"/>
</dbReference>
<gene>
    <name evidence="2" type="ORF">AMTR_s00015p00258980</name>
</gene>
<reference evidence="3" key="1">
    <citation type="journal article" date="2013" name="Science">
        <title>The Amborella genome and the evolution of flowering plants.</title>
        <authorList>
            <consortium name="Amborella Genome Project"/>
        </authorList>
    </citation>
    <scope>NUCLEOTIDE SEQUENCE [LARGE SCALE GENOMIC DNA]</scope>
</reference>
<dbReference type="OrthoDB" id="1731320at2759"/>
<protein>
    <recommendedName>
        <fullName evidence="4">Timeless N-terminal domain-containing protein</fullName>
    </recommendedName>
</protein>
<dbReference type="eggNOG" id="KOG1820">
    <property type="taxonomic scope" value="Eukaryota"/>
</dbReference>
<dbReference type="STRING" id="13333.W1PP43"/>
<feature type="chain" id="PRO_5004807529" description="Timeless N-terminal domain-containing protein" evidence="1">
    <location>
        <begin position="17"/>
        <end position="78"/>
    </location>
</feature>
<evidence type="ECO:0000313" key="3">
    <source>
        <dbReference type="Proteomes" id="UP000017836"/>
    </source>
</evidence>
<dbReference type="GO" id="GO:0030951">
    <property type="term" value="P:establishment or maintenance of microtubule cytoskeleton polarity"/>
    <property type="evidence" value="ECO:0007669"/>
    <property type="project" value="InterPro"/>
</dbReference>
<evidence type="ECO:0000256" key="1">
    <source>
        <dbReference type="SAM" id="SignalP"/>
    </source>
</evidence>
<keyword evidence="1" id="KW-0732">Signal</keyword>
<evidence type="ECO:0008006" key="4">
    <source>
        <dbReference type="Google" id="ProtNLM"/>
    </source>
</evidence>
<dbReference type="KEGG" id="atr:18437087"/>
<keyword evidence="3" id="KW-1185">Reference proteome</keyword>
<evidence type="ECO:0000313" key="2">
    <source>
        <dbReference type="EMBL" id="ERN08950.1"/>
    </source>
</evidence>
<dbReference type="Gramene" id="ERN08950">
    <property type="protein sequence ID" value="ERN08950"/>
    <property type="gene ID" value="AMTR_s00015p00258980"/>
</dbReference>
<sequence>MESILNILITELLVWLLDERVPLMDDGSQLLKALNVLMLKILDNAERTLSLVMLINLLRPLDPSKWPLLVSGSPQYNI</sequence>
<dbReference type="GO" id="GO:0046785">
    <property type="term" value="P:microtubule polymerization"/>
    <property type="evidence" value="ECO:0007669"/>
    <property type="project" value="InterPro"/>
</dbReference>